<dbReference type="CDD" id="cd22191">
    <property type="entry name" value="DPBB_RlpA_EXP_N-like"/>
    <property type="match status" value="1"/>
</dbReference>
<dbReference type="Gene3D" id="2.60.20.10">
    <property type="entry name" value="Crystallins"/>
    <property type="match status" value="1"/>
</dbReference>
<feature type="signal peptide" evidence="1">
    <location>
        <begin position="1"/>
        <end position="22"/>
    </location>
</feature>
<evidence type="ECO:0000313" key="2">
    <source>
        <dbReference type="EMBL" id="KAJ7328511.1"/>
    </source>
</evidence>
<keyword evidence="3" id="KW-1185">Reference proteome</keyword>
<feature type="chain" id="PRO_5042125813" evidence="1">
    <location>
        <begin position="23"/>
        <end position="200"/>
    </location>
</feature>
<dbReference type="InterPro" id="IPR036908">
    <property type="entry name" value="RlpA-like_sf"/>
</dbReference>
<gene>
    <name evidence="2" type="ORF">DFH08DRAFT_320502</name>
</gene>
<comment type="caution">
    <text evidence="2">The sequence shown here is derived from an EMBL/GenBank/DDBJ whole genome shotgun (WGS) entry which is preliminary data.</text>
</comment>
<evidence type="ECO:0000313" key="3">
    <source>
        <dbReference type="Proteomes" id="UP001218218"/>
    </source>
</evidence>
<dbReference type="Proteomes" id="UP001218218">
    <property type="component" value="Unassembled WGS sequence"/>
</dbReference>
<accession>A0AAD6ZLR2</accession>
<sequence>MHVSKGLTALLATILTTGVVSASPVDSDTGADLAKRTPGNIYVCKALNWGSTCAVISVGTNTCTTLPSTWKNQIGSFGPDTGATCYAYTGTTCSGTMWTFSYPGDATGGWATSSPWQNNIASIYCDTTGGGPPSGGGGGGGTSHTSIATYYYPNGGLGSCGWAIQNSDFAVALNPTDAAGGAHCGQTATVTCAHSTYSHF</sequence>
<proteinExistence type="predicted"/>
<keyword evidence="1" id="KW-0732">Signal</keyword>
<dbReference type="EMBL" id="JARIHO010000039">
    <property type="protein sequence ID" value="KAJ7328511.1"/>
    <property type="molecule type" value="Genomic_DNA"/>
</dbReference>
<protein>
    <submittedName>
        <fullName evidence="2">Uncharacterized protein</fullName>
    </submittedName>
</protein>
<dbReference type="Gene3D" id="2.40.40.10">
    <property type="entry name" value="RlpA-like domain"/>
    <property type="match status" value="1"/>
</dbReference>
<dbReference type="AlphaFoldDB" id="A0AAD6ZLR2"/>
<organism evidence="2 3">
    <name type="scientific">Mycena albidolilacea</name>
    <dbReference type="NCBI Taxonomy" id="1033008"/>
    <lineage>
        <taxon>Eukaryota</taxon>
        <taxon>Fungi</taxon>
        <taxon>Dikarya</taxon>
        <taxon>Basidiomycota</taxon>
        <taxon>Agaricomycotina</taxon>
        <taxon>Agaricomycetes</taxon>
        <taxon>Agaricomycetidae</taxon>
        <taxon>Agaricales</taxon>
        <taxon>Marasmiineae</taxon>
        <taxon>Mycenaceae</taxon>
        <taxon>Mycena</taxon>
    </lineage>
</organism>
<name>A0AAD6ZLR2_9AGAR</name>
<reference evidence="2" key="1">
    <citation type="submission" date="2023-03" db="EMBL/GenBank/DDBJ databases">
        <title>Massive genome expansion in bonnet fungi (Mycena s.s.) driven by repeated elements and novel gene families across ecological guilds.</title>
        <authorList>
            <consortium name="Lawrence Berkeley National Laboratory"/>
            <person name="Harder C.B."/>
            <person name="Miyauchi S."/>
            <person name="Viragh M."/>
            <person name="Kuo A."/>
            <person name="Thoen E."/>
            <person name="Andreopoulos B."/>
            <person name="Lu D."/>
            <person name="Skrede I."/>
            <person name="Drula E."/>
            <person name="Henrissat B."/>
            <person name="Morin E."/>
            <person name="Kohler A."/>
            <person name="Barry K."/>
            <person name="LaButti K."/>
            <person name="Morin E."/>
            <person name="Salamov A."/>
            <person name="Lipzen A."/>
            <person name="Mereny Z."/>
            <person name="Hegedus B."/>
            <person name="Baldrian P."/>
            <person name="Stursova M."/>
            <person name="Weitz H."/>
            <person name="Taylor A."/>
            <person name="Grigoriev I.V."/>
            <person name="Nagy L.G."/>
            <person name="Martin F."/>
            <person name="Kauserud H."/>
        </authorList>
    </citation>
    <scope>NUCLEOTIDE SEQUENCE</scope>
    <source>
        <strain evidence="2">CBHHK002</strain>
    </source>
</reference>
<evidence type="ECO:0000256" key="1">
    <source>
        <dbReference type="SAM" id="SignalP"/>
    </source>
</evidence>